<organism evidence="3 4">
    <name type="scientific">Aspergillus lucknowensis</name>
    <dbReference type="NCBI Taxonomy" id="176173"/>
    <lineage>
        <taxon>Eukaryota</taxon>
        <taxon>Fungi</taxon>
        <taxon>Dikarya</taxon>
        <taxon>Ascomycota</taxon>
        <taxon>Pezizomycotina</taxon>
        <taxon>Eurotiomycetes</taxon>
        <taxon>Eurotiomycetidae</taxon>
        <taxon>Eurotiales</taxon>
        <taxon>Aspergillaceae</taxon>
        <taxon>Aspergillus</taxon>
        <taxon>Aspergillus subgen. Nidulantes</taxon>
    </lineage>
</organism>
<dbReference type="SUPFAM" id="SSF75304">
    <property type="entry name" value="Amidase signature (AS) enzymes"/>
    <property type="match status" value="1"/>
</dbReference>
<reference evidence="3 4" key="1">
    <citation type="submission" date="2024-07" db="EMBL/GenBank/DDBJ databases">
        <title>Section-level genome sequencing and comparative genomics of Aspergillus sections Usti and Cavernicolus.</title>
        <authorList>
            <consortium name="Lawrence Berkeley National Laboratory"/>
            <person name="Nybo J.L."/>
            <person name="Vesth T.C."/>
            <person name="Theobald S."/>
            <person name="Frisvad J.C."/>
            <person name="Larsen T.O."/>
            <person name="Kjaerboelling I."/>
            <person name="Rothschild-Mancinelli K."/>
            <person name="Lyhne E.K."/>
            <person name="Kogle M.E."/>
            <person name="Barry K."/>
            <person name="Clum A."/>
            <person name="Na H."/>
            <person name="Ledsgaard L."/>
            <person name="Lin J."/>
            <person name="Lipzen A."/>
            <person name="Kuo A."/>
            <person name="Riley R."/>
            <person name="Mondo S."/>
            <person name="Labutti K."/>
            <person name="Haridas S."/>
            <person name="Pangalinan J."/>
            <person name="Salamov A.A."/>
            <person name="Simmons B.A."/>
            <person name="Magnuson J.K."/>
            <person name="Chen J."/>
            <person name="Drula E."/>
            <person name="Henrissat B."/>
            <person name="Wiebenga A."/>
            <person name="Lubbers R.J."/>
            <person name="Gomes A.C."/>
            <person name="Macurrencykelacurrency M.R."/>
            <person name="Stajich J."/>
            <person name="Grigoriev I.V."/>
            <person name="Mortensen U.H."/>
            <person name="De Vries R.P."/>
            <person name="Baker S.E."/>
            <person name="Andersen M.R."/>
        </authorList>
    </citation>
    <scope>NUCLEOTIDE SEQUENCE [LARGE SCALE GENOMIC DNA]</scope>
    <source>
        <strain evidence="3 4">CBS 449.75</strain>
    </source>
</reference>
<dbReference type="PANTHER" id="PTHR11895">
    <property type="entry name" value="TRANSAMIDASE"/>
    <property type="match status" value="1"/>
</dbReference>
<protein>
    <submittedName>
        <fullName evidence="3">Amidase signature domain-containing protein</fullName>
    </submittedName>
</protein>
<evidence type="ECO:0000256" key="1">
    <source>
        <dbReference type="SAM" id="MobiDB-lite"/>
    </source>
</evidence>
<evidence type="ECO:0000313" key="4">
    <source>
        <dbReference type="Proteomes" id="UP001610432"/>
    </source>
</evidence>
<feature type="region of interest" description="Disordered" evidence="1">
    <location>
        <begin position="130"/>
        <end position="155"/>
    </location>
</feature>
<feature type="domain" description="Amidase" evidence="2">
    <location>
        <begin position="30"/>
        <end position="427"/>
    </location>
</feature>
<dbReference type="InterPro" id="IPR000120">
    <property type="entry name" value="Amidase"/>
</dbReference>
<dbReference type="Proteomes" id="UP001610432">
    <property type="component" value="Unassembled WGS sequence"/>
</dbReference>
<dbReference type="Gene3D" id="3.90.1300.10">
    <property type="entry name" value="Amidase signature (AS) domain"/>
    <property type="match status" value="1"/>
</dbReference>
<dbReference type="InterPro" id="IPR036928">
    <property type="entry name" value="AS_sf"/>
</dbReference>
<dbReference type="PANTHER" id="PTHR11895:SF151">
    <property type="entry name" value="GLUTAMYL-TRNA(GLN) AMIDOTRANSFERASE SUBUNIT A"/>
    <property type="match status" value="1"/>
</dbReference>
<evidence type="ECO:0000313" key="3">
    <source>
        <dbReference type="EMBL" id="KAL2863988.1"/>
    </source>
</evidence>
<gene>
    <name evidence="3" type="ORF">BJX67DRAFT_362190</name>
</gene>
<dbReference type="EMBL" id="JBFXLQ010000045">
    <property type="protein sequence ID" value="KAL2863988.1"/>
    <property type="molecule type" value="Genomic_DNA"/>
</dbReference>
<proteinExistence type="predicted"/>
<dbReference type="Pfam" id="PF01425">
    <property type="entry name" value="Amidase"/>
    <property type="match status" value="1"/>
</dbReference>
<sequence>MAEQEPCRLTATKALDLIRSNKLTVEAYARSLLSRIESRNAAVKAWAYLDPELVLEQARRLDEIPVDKRGPLHGLPVGIKDIMHTKDMPTEHNSPIYKNSHVAVDAAPVAVLRAAGALIFGKTATTEFAATTAGPPTRNPHNEAHTPGGSSSGSGAAVADFQVPVALGTQTGGSMVRPGSFNGIYALKPTWNALSREGVRIHSLILDTVGVFARCVEDLDILARVLGVTVTVTHAEPDQEREFEGVSGAKFGIVKGPVWNLAEPGTVSALQKAREILERHGAVVEEVDLPDAFNKIPEWHARIMSGDGGVSVFPEYQMEKSKVHGSLVDFVKNTKGYTRAQLLEAYDGIAMLRPRIDEIAGRYAALITPSVPGEALVGIEWTGEAAFCSMWTALHTPVVNIPGFGGENNLPIGLTLVAPRYHDQHLLSVAKTVGEIFAEEGGWKSTL</sequence>
<comment type="caution">
    <text evidence="3">The sequence shown here is derived from an EMBL/GenBank/DDBJ whole genome shotgun (WGS) entry which is preliminary data.</text>
</comment>
<dbReference type="InterPro" id="IPR023631">
    <property type="entry name" value="Amidase_dom"/>
</dbReference>
<dbReference type="RefSeq" id="XP_070882967.1">
    <property type="nucleotide sequence ID" value="XM_071029966.1"/>
</dbReference>
<name>A0ABR4LHF7_9EURO</name>
<evidence type="ECO:0000259" key="2">
    <source>
        <dbReference type="Pfam" id="PF01425"/>
    </source>
</evidence>
<dbReference type="GeneID" id="98145038"/>
<accession>A0ABR4LHF7</accession>
<keyword evidence="4" id="KW-1185">Reference proteome</keyword>